<evidence type="ECO:0000313" key="2">
    <source>
        <dbReference type="EMBL" id="UMM14619.1"/>
    </source>
</evidence>
<feature type="compositionally biased region" description="Basic and acidic residues" evidence="1">
    <location>
        <begin position="224"/>
        <end position="237"/>
    </location>
</feature>
<name>A0AAE9J4S1_CAEBR</name>
<accession>A0AAE9J4S1</accession>
<keyword evidence="3" id="KW-1185">Reference proteome</keyword>
<evidence type="ECO:0000313" key="3">
    <source>
        <dbReference type="Proteomes" id="UP000829354"/>
    </source>
</evidence>
<sequence length="248" mass="29140">MPDGSCSESPKRTDETLNPKLLPETNKFDWSGEWEKFQKGKLVLKIPAKGEQMFELKNISKNTNKYQVRLHSARFMIPGAYEVPEYWEEGHCLDSWEFKTDLLPGHSITFYIEDRIRPAEFSILEYFEGYIRVSYKPVGDQEYWRVVSDFILDLDPPSDSYRETRREKNSKVRGPVDFCDLNAPKNEHFSLEPFDLKKYKKLPETIKILLPLVLKVPEKTEIKIPDTSRDATKNQEKRMKKKKKGTIL</sequence>
<dbReference type="AlphaFoldDB" id="A0AAE9J4S1"/>
<gene>
    <name evidence="2" type="ORF">L5515_002343</name>
</gene>
<organism evidence="2 3">
    <name type="scientific">Caenorhabditis briggsae</name>
    <dbReference type="NCBI Taxonomy" id="6238"/>
    <lineage>
        <taxon>Eukaryota</taxon>
        <taxon>Metazoa</taxon>
        <taxon>Ecdysozoa</taxon>
        <taxon>Nematoda</taxon>
        <taxon>Chromadorea</taxon>
        <taxon>Rhabditida</taxon>
        <taxon>Rhabditina</taxon>
        <taxon>Rhabditomorpha</taxon>
        <taxon>Rhabditoidea</taxon>
        <taxon>Rhabditidae</taxon>
        <taxon>Peloderinae</taxon>
        <taxon>Caenorhabditis</taxon>
    </lineage>
</organism>
<protein>
    <submittedName>
        <fullName evidence="2">Uncharacterized protein</fullName>
    </submittedName>
</protein>
<dbReference type="Proteomes" id="UP000829354">
    <property type="component" value="Chromosome I"/>
</dbReference>
<dbReference type="EMBL" id="CP092620">
    <property type="protein sequence ID" value="UMM14619.1"/>
    <property type="molecule type" value="Genomic_DNA"/>
</dbReference>
<reference evidence="2 3" key="1">
    <citation type="submission" date="2022-04" db="EMBL/GenBank/DDBJ databases">
        <title>Chromosome-level reference genomes for two strains of Caenorhabditis briggsae: an improved platform for comparative genomics.</title>
        <authorList>
            <person name="Stevens L."/>
            <person name="Andersen E."/>
        </authorList>
    </citation>
    <scope>NUCLEOTIDE SEQUENCE [LARGE SCALE GENOMIC DNA]</scope>
    <source>
        <strain evidence="2">VX34</strain>
        <tissue evidence="2">Whole-organism</tissue>
    </source>
</reference>
<feature type="region of interest" description="Disordered" evidence="1">
    <location>
        <begin position="224"/>
        <end position="248"/>
    </location>
</feature>
<feature type="compositionally biased region" description="Basic residues" evidence="1">
    <location>
        <begin position="238"/>
        <end position="248"/>
    </location>
</feature>
<proteinExistence type="predicted"/>
<evidence type="ECO:0000256" key="1">
    <source>
        <dbReference type="SAM" id="MobiDB-lite"/>
    </source>
</evidence>